<evidence type="ECO:0000313" key="3">
    <source>
        <dbReference type="Proteomes" id="UP000561326"/>
    </source>
</evidence>
<gene>
    <name evidence="2" type="ORF">HF838_06245</name>
</gene>
<dbReference type="EMBL" id="JABAGO010000007">
    <property type="protein sequence ID" value="NME97860.1"/>
    <property type="molecule type" value="Genomic_DNA"/>
</dbReference>
<organism evidence="2 3">
    <name type="scientific">Aneurinibacillus aneurinilyticus</name>
    <name type="common">Bacillus aneurinolyticus</name>
    <dbReference type="NCBI Taxonomy" id="1391"/>
    <lineage>
        <taxon>Bacteria</taxon>
        <taxon>Bacillati</taxon>
        <taxon>Bacillota</taxon>
        <taxon>Bacilli</taxon>
        <taxon>Bacillales</taxon>
        <taxon>Paenibacillaceae</taxon>
        <taxon>Aneurinibacillus group</taxon>
        <taxon>Aneurinibacillus</taxon>
    </lineage>
</organism>
<proteinExistence type="predicted"/>
<dbReference type="InterPro" id="IPR012338">
    <property type="entry name" value="Beta-lactam/transpept-like"/>
</dbReference>
<dbReference type="PANTHER" id="PTHR46825">
    <property type="entry name" value="D-ALANYL-D-ALANINE-CARBOXYPEPTIDASE/ENDOPEPTIDASE AMPH"/>
    <property type="match status" value="1"/>
</dbReference>
<evidence type="ECO:0000313" key="2">
    <source>
        <dbReference type="EMBL" id="NME97860.1"/>
    </source>
</evidence>
<dbReference type="InterPro" id="IPR050491">
    <property type="entry name" value="AmpC-like"/>
</dbReference>
<dbReference type="InterPro" id="IPR001466">
    <property type="entry name" value="Beta-lactam-related"/>
</dbReference>
<dbReference type="Proteomes" id="UP000561326">
    <property type="component" value="Unassembled WGS sequence"/>
</dbReference>
<dbReference type="PANTHER" id="PTHR46825:SF9">
    <property type="entry name" value="BETA-LACTAMASE-RELATED DOMAIN-CONTAINING PROTEIN"/>
    <property type="match status" value="1"/>
</dbReference>
<sequence length="672" mass="75149">MERIALIRKFFRKRSIHIFLTIIIAVSVFAPCTYRASANSVTLGPSDAKEVAAFADTFFSQPHIKNQIAGAVFVVVRDGKILLKKGYGYADLEKKIPADPDDTVFPIASISKVFTATGIMQLVEQGKMNLDEDIRAYLGDVKLNNKTGYPLTMKHLLTHTTGFDFTDTLESAKNRPEPLPLDAYVKENMSTVVRKPGEAFRYDNFASMLQGYILQKVSGKSFNQYITENIYKPLHMKSSSFLLTPEIEARLATGYNAANKPFPVYISNPIEQPEGGMFSTGQDMAAFMMVHLNKGTLGSHKILNKDTAEMMQSIHYAIHPKLPNMAYGFETYYHSSHNNQFVIGKGGDIPGSHSWMWLLPEQKVGGFIVFNKDIDFREELFKAFMDHYYPAQKQEQQHMASTQEQLKRFEGVYRDLRVNPWITKITATKQGQLLAEDPMGKNTLRQVEPLLFKDEAGTLLAFKETDDGKIAYLQYHNPVSMAARIHDPKQFYDVPVTHPYASYCKGIQQLGVLQGDANGFFHPESSVTRAEFVGELIRLIGVRPSVHPVIFTDTKNNKYAREIQAAVEAGAIKGVTKKTFEPNRPITRQEAATIVWGVSQALIDAQPADAPLAGKVDPWARQAVQYAVANKLYGPEITSSTQGLVDYKAKKPLLRQEAAALLHTYASHMLGG</sequence>
<reference evidence="2 3" key="1">
    <citation type="submission" date="2020-04" db="EMBL/GenBank/DDBJ databases">
        <authorList>
            <person name="Hitch T.C.A."/>
            <person name="Wylensek D."/>
            <person name="Clavel T."/>
        </authorList>
    </citation>
    <scope>NUCLEOTIDE SEQUENCE [LARGE SCALE GENOMIC DNA]</scope>
    <source>
        <strain evidence="2 3">WB01_D5_05</strain>
    </source>
</reference>
<feature type="domain" description="SLH" evidence="1">
    <location>
        <begin position="487"/>
        <end position="545"/>
    </location>
</feature>
<dbReference type="InterPro" id="IPR001119">
    <property type="entry name" value="SLH_dom"/>
</dbReference>
<evidence type="ECO:0000259" key="1">
    <source>
        <dbReference type="PROSITE" id="PS51272"/>
    </source>
</evidence>
<dbReference type="Pfam" id="PF00144">
    <property type="entry name" value="Beta-lactamase"/>
    <property type="match status" value="1"/>
</dbReference>
<dbReference type="PROSITE" id="PS51272">
    <property type="entry name" value="SLH"/>
    <property type="match status" value="2"/>
</dbReference>
<protein>
    <submittedName>
        <fullName evidence="2">Serine hydrolase</fullName>
    </submittedName>
</protein>
<keyword evidence="2" id="KW-0378">Hydrolase</keyword>
<dbReference type="SUPFAM" id="SSF56601">
    <property type="entry name" value="beta-lactamase/transpeptidase-like"/>
    <property type="match status" value="1"/>
</dbReference>
<comment type="caution">
    <text evidence="2">The sequence shown here is derived from an EMBL/GenBank/DDBJ whole genome shotgun (WGS) entry which is preliminary data.</text>
</comment>
<name>A0A848CX92_ANEAE</name>
<dbReference type="AlphaFoldDB" id="A0A848CX92"/>
<accession>A0A848CX92</accession>
<feature type="domain" description="SLH" evidence="1">
    <location>
        <begin position="546"/>
        <end position="609"/>
    </location>
</feature>
<dbReference type="GO" id="GO:0016787">
    <property type="term" value="F:hydrolase activity"/>
    <property type="evidence" value="ECO:0007669"/>
    <property type="project" value="UniProtKB-KW"/>
</dbReference>
<dbReference type="Pfam" id="PF00395">
    <property type="entry name" value="SLH"/>
    <property type="match status" value="2"/>
</dbReference>
<dbReference type="Gene3D" id="3.40.710.10">
    <property type="entry name" value="DD-peptidase/beta-lactamase superfamily"/>
    <property type="match status" value="1"/>
</dbReference>